<dbReference type="Gene3D" id="2.60.40.10">
    <property type="entry name" value="Immunoglobulins"/>
    <property type="match status" value="1"/>
</dbReference>
<dbReference type="Proteomes" id="UP000297703">
    <property type="component" value="Unassembled WGS sequence"/>
</dbReference>
<proteinExistence type="predicted"/>
<evidence type="ECO:0000313" key="3">
    <source>
        <dbReference type="Proteomes" id="UP000297703"/>
    </source>
</evidence>
<dbReference type="OrthoDB" id="9998011at2759"/>
<protein>
    <submittedName>
        <fullName evidence="2">Poly(U)-specific endoribonuclease</fullName>
    </submittedName>
</protein>
<dbReference type="InterPro" id="IPR040839">
    <property type="entry name" value="MG4"/>
</dbReference>
<gene>
    <name evidence="2" type="ORF">DR999_PMT23064</name>
</gene>
<dbReference type="InterPro" id="IPR050473">
    <property type="entry name" value="A2M/Complement_sys"/>
</dbReference>
<organism evidence="2 3">
    <name type="scientific">Platysternon megacephalum</name>
    <name type="common">big-headed turtle</name>
    <dbReference type="NCBI Taxonomy" id="55544"/>
    <lineage>
        <taxon>Eukaryota</taxon>
        <taxon>Metazoa</taxon>
        <taxon>Chordata</taxon>
        <taxon>Craniata</taxon>
        <taxon>Vertebrata</taxon>
        <taxon>Euteleostomi</taxon>
        <taxon>Archelosauria</taxon>
        <taxon>Testudinata</taxon>
        <taxon>Testudines</taxon>
        <taxon>Cryptodira</taxon>
        <taxon>Durocryptodira</taxon>
        <taxon>Testudinoidea</taxon>
        <taxon>Platysternidae</taxon>
        <taxon>Platysternon</taxon>
    </lineage>
</organism>
<evidence type="ECO:0000259" key="1">
    <source>
        <dbReference type="Pfam" id="PF17789"/>
    </source>
</evidence>
<accession>A0A4D9DI40</accession>
<dbReference type="Pfam" id="PF17789">
    <property type="entry name" value="MG4"/>
    <property type="match status" value="1"/>
</dbReference>
<reference evidence="2 3" key="1">
    <citation type="submission" date="2019-04" db="EMBL/GenBank/DDBJ databases">
        <title>Draft genome of the big-headed turtle Platysternon megacephalum.</title>
        <authorList>
            <person name="Gong S."/>
        </authorList>
    </citation>
    <scope>NUCLEOTIDE SEQUENCE [LARGE SCALE GENOMIC DNA]</scope>
    <source>
        <strain evidence="2">DO16091913</strain>
        <tissue evidence="2">Muscle</tissue>
    </source>
</reference>
<dbReference type="PANTHER" id="PTHR11412">
    <property type="entry name" value="MACROGLOBULIN / COMPLEMENT"/>
    <property type="match status" value="1"/>
</dbReference>
<dbReference type="InterPro" id="IPR013783">
    <property type="entry name" value="Ig-like_fold"/>
</dbReference>
<dbReference type="EMBL" id="QXTE01007773">
    <property type="protein sequence ID" value="TFJ95399.1"/>
    <property type="molecule type" value="Genomic_DNA"/>
</dbReference>
<feature type="domain" description="Macroglobulin" evidence="1">
    <location>
        <begin position="46"/>
        <end position="139"/>
    </location>
</feature>
<dbReference type="STRING" id="55544.A0A4D9DI40"/>
<reference evidence="2 3" key="2">
    <citation type="submission" date="2019-04" db="EMBL/GenBank/DDBJ databases">
        <title>The genome sequence of big-headed turtle.</title>
        <authorList>
            <person name="Gong S."/>
        </authorList>
    </citation>
    <scope>NUCLEOTIDE SEQUENCE [LARGE SCALE GENOMIC DNA]</scope>
    <source>
        <strain evidence="2">DO16091913</strain>
        <tissue evidence="2">Muscle</tissue>
    </source>
</reference>
<sequence length="220" mass="24605">MAVFNLTSYEYDSKLSAEASLVEDGTGVQINASSQFLISRTAVTATFEKLDDYYIPGVPYRGKIKLQDHRGDIMKSTKVYLMISYMGRRFNKTYITDGTGRASFNMDTTAWNSSSVSLEGRFKLEDLVQEPGKINVDYVNTYQYLQPFHVTTKSFLKIHPLPGTLPCGLQQNVQVTFALRRKDLGEGASRMDFAYYVSHSGGIIMYGEGESSPHWGGLPS</sequence>
<evidence type="ECO:0000313" key="2">
    <source>
        <dbReference type="EMBL" id="TFJ95399.1"/>
    </source>
</evidence>
<comment type="caution">
    <text evidence="2">The sequence shown here is derived from an EMBL/GenBank/DDBJ whole genome shotgun (WGS) entry which is preliminary data.</text>
</comment>
<name>A0A4D9DI40_9SAUR</name>
<keyword evidence="3" id="KW-1185">Reference proteome</keyword>
<dbReference type="AlphaFoldDB" id="A0A4D9DI40"/>
<dbReference type="PANTHER" id="PTHR11412:SF182">
    <property type="entry name" value="ALPHA-2-MACROGLOBULIN-LIKE PROTEIN 1"/>
    <property type="match status" value="1"/>
</dbReference>